<evidence type="ECO:0008006" key="3">
    <source>
        <dbReference type="Google" id="ProtNLM"/>
    </source>
</evidence>
<protein>
    <recommendedName>
        <fullName evidence="3">Secretion system C-terminal sorting domain-containing protein</fullName>
    </recommendedName>
</protein>
<accession>E0NU40</accession>
<dbReference type="NCBIfam" id="TIGR04183">
    <property type="entry name" value="Por_Secre_tail"/>
    <property type="match status" value="1"/>
</dbReference>
<evidence type="ECO:0000313" key="1">
    <source>
        <dbReference type="EMBL" id="EFM01307.1"/>
    </source>
</evidence>
<dbReference type="AlphaFoldDB" id="E0NU40"/>
<comment type="caution">
    <text evidence="1">The sequence shown here is derived from an EMBL/GenBank/DDBJ whole genome shotgun (WGS) entry which is preliminary data.</text>
</comment>
<sequence length="133" mass="14113">MQAQSLKYLTFKTRSGTEKSMSVKGLKMVFTGGNLLATNKETSLTLPLTDMSDMTFTAVPTAIEAVGAATDLVKVNGNSLCVTARKGTAVHIYTADGRLITGFTANGNPEEMSLQSGVYLVSINGKTFKIVVK</sequence>
<organism evidence="1 2">
    <name type="scientific">Hoylesella marshii DSM 16973 = JCM 13450</name>
    <dbReference type="NCBI Taxonomy" id="862515"/>
    <lineage>
        <taxon>Bacteria</taxon>
        <taxon>Pseudomonadati</taxon>
        <taxon>Bacteroidota</taxon>
        <taxon>Bacteroidia</taxon>
        <taxon>Bacteroidales</taxon>
        <taxon>Prevotellaceae</taxon>
        <taxon>Hoylesella</taxon>
    </lineage>
</organism>
<reference evidence="1" key="1">
    <citation type="submission" date="2010-07" db="EMBL/GenBank/DDBJ databases">
        <authorList>
            <person name="Muzny D."/>
            <person name="Qin X."/>
            <person name="Deng J."/>
            <person name="Jiang H."/>
            <person name="Liu Y."/>
            <person name="Qu J."/>
            <person name="Song X.-Z."/>
            <person name="Zhang L."/>
            <person name="Thornton R."/>
            <person name="Coyle M."/>
            <person name="Francisco L."/>
            <person name="Jackson L."/>
            <person name="Javaid M."/>
            <person name="Korchina V."/>
            <person name="Kovar C."/>
            <person name="Mata R."/>
            <person name="Mathew T."/>
            <person name="Ngo R."/>
            <person name="Nguyen L."/>
            <person name="Nguyen N."/>
            <person name="Okwuonu G."/>
            <person name="Ongeri F."/>
            <person name="Pham C."/>
            <person name="Simmons D."/>
            <person name="Wilczek-Boney K."/>
            <person name="Hale W."/>
            <person name="Jakkamsetti A."/>
            <person name="Pham P."/>
            <person name="Ruth R."/>
            <person name="San Lucas F."/>
            <person name="Warren J."/>
            <person name="Zhang J."/>
            <person name="Zhao Z."/>
            <person name="Zhou C."/>
            <person name="Zhu D."/>
            <person name="Lee S."/>
            <person name="Bess C."/>
            <person name="Blankenburg K."/>
            <person name="Forbes L."/>
            <person name="Fu Q."/>
            <person name="Gubbala S."/>
            <person name="Hirani K."/>
            <person name="Jayaseelan J.C."/>
            <person name="Lara F."/>
            <person name="Munidasa M."/>
            <person name="Palculict T."/>
            <person name="Patil S."/>
            <person name="Pu L.-L."/>
            <person name="Saada N."/>
            <person name="Tang L."/>
            <person name="Weissenberger G."/>
            <person name="Zhu Y."/>
            <person name="Hemphill L."/>
            <person name="Shang Y."/>
            <person name="Youmans B."/>
            <person name="Ayvaz T."/>
            <person name="Ross M."/>
            <person name="Santibanez J."/>
            <person name="Aqrawi P."/>
            <person name="Gross S."/>
            <person name="Joshi V."/>
            <person name="Fowler G."/>
            <person name="Nazareth L."/>
            <person name="Reid J."/>
            <person name="Worley K."/>
            <person name="Petrosino J."/>
            <person name="Highlander S."/>
            <person name="Gibbs R."/>
        </authorList>
    </citation>
    <scope>NUCLEOTIDE SEQUENCE [LARGE SCALE GENOMIC DNA]</scope>
    <source>
        <strain evidence="1">DSM 16973</strain>
    </source>
</reference>
<name>E0NU40_9BACT</name>
<dbReference type="InterPro" id="IPR026444">
    <property type="entry name" value="Secre_tail"/>
</dbReference>
<dbReference type="EMBL" id="AEEI01000051">
    <property type="protein sequence ID" value="EFM01307.1"/>
    <property type="molecule type" value="Genomic_DNA"/>
</dbReference>
<dbReference type="BioCyc" id="PMAR862515-HMP:GMOO-1718-MONOMER"/>
<proteinExistence type="predicted"/>
<dbReference type="HOGENOM" id="CLU_1904834_0_0_10"/>
<keyword evidence="2" id="KW-1185">Reference proteome</keyword>
<dbReference type="Proteomes" id="UP000004394">
    <property type="component" value="Unassembled WGS sequence"/>
</dbReference>
<evidence type="ECO:0000313" key="2">
    <source>
        <dbReference type="Proteomes" id="UP000004394"/>
    </source>
</evidence>
<gene>
    <name evidence="1" type="ORF">HMPREF0658_1693</name>
</gene>